<dbReference type="OrthoDB" id="5241784at2"/>
<organism evidence="6 7">
    <name type="scientific">Actinomadura darangshiensis</name>
    <dbReference type="NCBI Taxonomy" id="705336"/>
    <lineage>
        <taxon>Bacteria</taxon>
        <taxon>Bacillati</taxon>
        <taxon>Actinomycetota</taxon>
        <taxon>Actinomycetes</taxon>
        <taxon>Streptosporangiales</taxon>
        <taxon>Thermomonosporaceae</taxon>
        <taxon>Actinomadura</taxon>
    </lineage>
</organism>
<dbReference type="Gene3D" id="3.30.565.10">
    <property type="entry name" value="Histidine kinase-like ATPase, C-terminal domain"/>
    <property type="match status" value="2"/>
</dbReference>
<keyword evidence="4" id="KW-0472">Membrane</keyword>
<dbReference type="EMBL" id="SMKY01000098">
    <property type="protein sequence ID" value="TDD80104.1"/>
    <property type="molecule type" value="Genomic_DNA"/>
</dbReference>
<comment type="caution">
    <text evidence="6">The sequence shown here is derived from an EMBL/GenBank/DDBJ whole genome shotgun (WGS) entry which is preliminary data.</text>
</comment>
<evidence type="ECO:0000259" key="5">
    <source>
        <dbReference type="Pfam" id="PF07730"/>
    </source>
</evidence>
<dbReference type="InterPro" id="IPR050482">
    <property type="entry name" value="Sensor_HK_TwoCompSys"/>
</dbReference>
<dbReference type="AlphaFoldDB" id="A0A4R5B8R8"/>
<keyword evidence="7" id="KW-1185">Reference proteome</keyword>
<accession>A0A4R5B8R8</accession>
<evidence type="ECO:0000256" key="1">
    <source>
        <dbReference type="ARBA" id="ARBA00022679"/>
    </source>
</evidence>
<keyword evidence="4" id="KW-1133">Transmembrane helix</keyword>
<feature type="transmembrane region" description="Helical" evidence="4">
    <location>
        <begin position="347"/>
        <end position="367"/>
    </location>
</feature>
<evidence type="ECO:0000313" key="6">
    <source>
        <dbReference type="EMBL" id="TDD80104.1"/>
    </source>
</evidence>
<name>A0A4R5B8R8_9ACTN</name>
<evidence type="ECO:0000256" key="4">
    <source>
        <dbReference type="SAM" id="Phobius"/>
    </source>
</evidence>
<feature type="transmembrane region" description="Helical" evidence="4">
    <location>
        <begin position="318"/>
        <end position="340"/>
    </location>
</feature>
<feature type="domain" description="Signal transduction histidine kinase subgroup 3 dimerisation and phosphoacceptor" evidence="5">
    <location>
        <begin position="480"/>
        <end position="538"/>
    </location>
</feature>
<keyword evidence="2 6" id="KW-0418">Kinase</keyword>
<dbReference type="InterPro" id="IPR036890">
    <property type="entry name" value="HATPase_C_sf"/>
</dbReference>
<dbReference type="Pfam" id="PF07730">
    <property type="entry name" value="HisKA_3"/>
    <property type="match status" value="1"/>
</dbReference>
<proteinExistence type="predicted"/>
<dbReference type="PANTHER" id="PTHR24421:SF63">
    <property type="entry name" value="SENSOR HISTIDINE KINASE DESK"/>
    <property type="match status" value="1"/>
</dbReference>
<feature type="transmembrane region" description="Helical" evidence="4">
    <location>
        <begin position="373"/>
        <end position="400"/>
    </location>
</feature>
<dbReference type="GO" id="GO:0000155">
    <property type="term" value="F:phosphorelay sensor kinase activity"/>
    <property type="evidence" value="ECO:0007669"/>
    <property type="project" value="InterPro"/>
</dbReference>
<protein>
    <submittedName>
        <fullName evidence="6">Two-component sensor histidine kinase</fullName>
    </submittedName>
</protein>
<feature type="transmembrane region" description="Helical" evidence="4">
    <location>
        <begin position="412"/>
        <end position="432"/>
    </location>
</feature>
<dbReference type="Gene3D" id="1.20.5.1930">
    <property type="match status" value="1"/>
</dbReference>
<keyword evidence="3" id="KW-0902">Two-component regulatory system</keyword>
<evidence type="ECO:0000256" key="3">
    <source>
        <dbReference type="ARBA" id="ARBA00023012"/>
    </source>
</evidence>
<evidence type="ECO:0000313" key="7">
    <source>
        <dbReference type="Proteomes" id="UP000295578"/>
    </source>
</evidence>
<sequence length="666" mass="68581">MQAGVAAVLAALALALHLVWVVPRTRRWRGGWVVLAQGLLAYSGVLAFGTSVGLLGVVAGSALLAGGAPIAMPVVVSAAAIEALRGGATADVTITCLLTGLVVYGLVRLADRVDDAAAARLPLTMAAAARERLRIAAELNRGLGDGLAVILRGGRRALRHPEEIGEVLDVARTSLNNARAAAVDLRSMSLAPEASAARALLDAAGVEVEVRTGHSEPLGPAGALLATVLREAVTDVVRVDSAKSCLIETSEDAGVVRLRVVNDGVRTAVQGEEGLARAAERVRQAGGTFTTGLGDDGRFLVEATADAGERAVGLPGQAAYRLSVTLLAAVLAGFSVKGLLLIPWGPLWPLALGGFVLASVLQLLWASKGWPKGWWLLLAVLSFAPVPLFGKAWLGLAGFLAGTLLVALPRRAAVPLVAATMAGVGAGAHLLGLGPAALVNYVISTLVTGLVVYGLVMLARLVRDLRAAGEELARAAAVQERLRAARDLHDLLGHSLAAILLKCELARRLAAVDAGRARAEIADVAAMAEQAAADLRAATGGEAELSLDGELRSAQSVLTAAGVDVETDARHTALDGPVSAVLSTVLREAVTNVLRHSAATRCVIVTEQDGDTVRLRVENDGRDPRAPRTAPGAGIGNLTTRLAALGGTLTASPSENHYRLEARIPR</sequence>
<evidence type="ECO:0000256" key="2">
    <source>
        <dbReference type="ARBA" id="ARBA00022777"/>
    </source>
</evidence>
<dbReference type="InterPro" id="IPR011712">
    <property type="entry name" value="Sig_transdc_His_kin_sub3_dim/P"/>
</dbReference>
<dbReference type="CDD" id="cd16917">
    <property type="entry name" value="HATPase_UhpB-NarQ-NarX-like"/>
    <property type="match status" value="1"/>
</dbReference>
<reference evidence="6 7" key="1">
    <citation type="submission" date="2019-03" db="EMBL/GenBank/DDBJ databases">
        <title>Draft genome sequences of novel Actinobacteria.</title>
        <authorList>
            <person name="Sahin N."/>
            <person name="Ay H."/>
            <person name="Saygin H."/>
        </authorList>
    </citation>
    <scope>NUCLEOTIDE SEQUENCE [LARGE SCALE GENOMIC DNA]</scope>
    <source>
        <strain evidence="6 7">DSM 45941</strain>
    </source>
</reference>
<dbReference type="SUPFAM" id="SSF55874">
    <property type="entry name" value="ATPase domain of HSP90 chaperone/DNA topoisomerase II/histidine kinase"/>
    <property type="match status" value="1"/>
</dbReference>
<dbReference type="PANTHER" id="PTHR24421">
    <property type="entry name" value="NITRATE/NITRITE SENSOR PROTEIN NARX-RELATED"/>
    <property type="match status" value="1"/>
</dbReference>
<dbReference type="GO" id="GO:0016020">
    <property type="term" value="C:membrane"/>
    <property type="evidence" value="ECO:0007669"/>
    <property type="project" value="InterPro"/>
</dbReference>
<dbReference type="Proteomes" id="UP000295578">
    <property type="component" value="Unassembled WGS sequence"/>
</dbReference>
<keyword evidence="4" id="KW-0812">Transmembrane</keyword>
<gene>
    <name evidence="6" type="ORF">E1293_21615</name>
</gene>
<keyword evidence="1" id="KW-0808">Transferase</keyword>
<dbReference type="GO" id="GO:0046983">
    <property type="term" value="F:protein dimerization activity"/>
    <property type="evidence" value="ECO:0007669"/>
    <property type="project" value="InterPro"/>
</dbReference>
<feature type="transmembrane region" description="Helical" evidence="4">
    <location>
        <begin position="88"/>
        <end position="107"/>
    </location>
</feature>
<feature type="transmembrane region" description="Helical" evidence="4">
    <location>
        <begin position="438"/>
        <end position="459"/>
    </location>
</feature>
<feature type="transmembrane region" description="Helical" evidence="4">
    <location>
        <begin position="45"/>
        <end position="76"/>
    </location>
</feature>